<evidence type="ECO:0000313" key="1">
    <source>
        <dbReference type="EMBL" id="KAG0443812.1"/>
    </source>
</evidence>
<organism evidence="1 2">
    <name type="scientific">Ixodes persulcatus</name>
    <name type="common">Taiga tick</name>
    <dbReference type="NCBI Taxonomy" id="34615"/>
    <lineage>
        <taxon>Eukaryota</taxon>
        <taxon>Metazoa</taxon>
        <taxon>Ecdysozoa</taxon>
        <taxon>Arthropoda</taxon>
        <taxon>Chelicerata</taxon>
        <taxon>Arachnida</taxon>
        <taxon>Acari</taxon>
        <taxon>Parasitiformes</taxon>
        <taxon>Ixodida</taxon>
        <taxon>Ixodoidea</taxon>
        <taxon>Ixodidae</taxon>
        <taxon>Ixodinae</taxon>
        <taxon>Ixodes</taxon>
    </lineage>
</organism>
<proteinExistence type="predicted"/>
<protein>
    <submittedName>
        <fullName evidence="1">Uncharacterized protein</fullName>
    </submittedName>
</protein>
<feature type="non-terminal residue" evidence="1">
    <location>
        <position position="1"/>
    </location>
</feature>
<evidence type="ECO:0000313" key="2">
    <source>
        <dbReference type="Proteomes" id="UP000805193"/>
    </source>
</evidence>
<gene>
    <name evidence="1" type="ORF">HPB47_014503</name>
</gene>
<reference evidence="1 2" key="1">
    <citation type="journal article" date="2020" name="Cell">
        <title>Large-Scale Comparative Analyses of Tick Genomes Elucidate Their Genetic Diversity and Vector Capacities.</title>
        <authorList>
            <consortium name="Tick Genome and Microbiome Consortium (TIGMIC)"/>
            <person name="Jia N."/>
            <person name="Wang J."/>
            <person name="Shi W."/>
            <person name="Du L."/>
            <person name="Sun Y."/>
            <person name="Zhan W."/>
            <person name="Jiang J.F."/>
            <person name="Wang Q."/>
            <person name="Zhang B."/>
            <person name="Ji P."/>
            <person name="Bell-Sakyi L."/>
            <person name="Cui X.M."/>
            <person name="Yuan T.T."/>
            <person name="Jiang B.G."/>
            <person name="Yang W.F."/>
            <person name="Lam T.T."/>
            <person name="Chang Q.C."/>
            <person name="Ding S.J."/>
            <person name="Wang X.J."/>
            <person name="Zhu J.G."/>
            <person name="Ruan X.D."/>
            <person name="Zhao L."/>
            <person name="Wei J.T."/>
            <person name="Ye R.Z."/>
            <person name="Que T.C."/>
            <person name="Du C.H."/>
            <person name="Zhou Y.H."/>
            <person name="Cheng J.X."/>
            <person name="Dai P.F."/>
            <person name="Guo W.B."/>
            <person name="Han X.H."/>
            <person name="Huang E.J."/>
            <person name="Li L.F."/>
            <person name="Wei W."/>
            <person name="Gao Y.C."/>
            <person name="Liu J.Z."/>
            <person name="Shao H.Z."/>
            <person name="Wang X."/>
            <person name="Wang C.C."/>
            <person name="Yang T.C."/>
            <person name="Huo Q.B."/>
            <person name="Li W."/>
            <person name="Chen H.Y."/>
            <person name="Chen S.E."/>
            <person name="Zhou L.G."/>
            <person name="Ni X.B."/>
            <person name="Tian J.H."/>
            <person name="Sheng Y."/>
            <person name="Liu T."/>
            <person name="Pan Y.S."/>
            <person name="Xia L.Y."/>
            <person name="Li J."/>
            <person name="Zhao F."/>
            <person name="Cao W.C."/>
        </authorList>
    </citation>
    <scope>NUCLEOTIDE SEQUENCE [LARGE SCALE GENOMIC DNA]</scope>
    <source>
        <strain evidence="1">Iper-2018</strain>
    </source>
</reference>
<dbReference type="EMBL" id="JABSTQ010002866">
    <property type="protein sequence ID" value="KAG0443812.1"/>
    <property type="molecule type" value="Genomic_DNA"/>
</dbReference>
<comment type="caution">
    <text evidence="1">The sequence shown here is derived from an EMBL/GenBank/DDBJ whole genome shotgun (WGS) entry which is preliminary data.</text>
</comment>
<dbReference type="Proteomes" id="UP000805193">
    <property type="component" value="Unassembled WGS sequence"/>
</dbReference>
<accession>A0AC60QVW2</accession>
<keyword evidence="2" id="KW-1185">Reference proteome</keyword>
<name>A0AC60QVW2_IXOPE</name>
<sequence>TPPQRNAIENEIAGLPISGPGPVGVPLVIVGHDAFPLSARRFHTRTRCSVRCVCGRRAKDGFPHLGNNRRQFCLTVHLER</sequence>